<dbReference type="OrthoDB" id="2926200at2"/>
<keyword evidence="1" id="KW-0175">Coiled coil</keyword>
<evidence type="ECO:0000256" key="1">
    <source>
        <dbReference type="SAM" id="Coils"/>
    </source>
</evidence>
<comment type="caution">
    <text evidence="2">The sequence shown here is derived from an EMBL/GenBank/DDBJ whole genome shotgun (WGS) entry which is preliminary data.</text>
</comment>
<protein>
    <submittedName>
        <fullName evidence="2">Uncharacterized protein</fullName>
    </submittedName>
</protein>
<reference evidence="2 3" key="1">
    <citation type="submission" date="2019-08" db="EMBL/GenBank/DDBJ databases">
        <title>Bacillus genomes from the desert of Cuatro Cienegas, Coahuila.</title>
        <authorList>
            <person name="Olmedo-Alvarez G."/>
        </authorList>
    </citation>
    <scope>NUCLEOTIDE SEQUENCE [LARGE SCALE GENOMIC DNA]</scope>
    <source>
        <strain evidence="2 3">CH87b_3T</strain>
    </source>
</reference>
<sequence length="114" mass="13559">MEKQMVEILLDLQKEFKEFRGELQETKLDVRNIRNDLRETQSDVKNISNDLKETQSDVKDIKETVKRIETSQTDDVVALLKVTKQNAESEFLYLNKRLTEIDKRVFNLESRVER</sequence>
<gene>
    <name evidence="2" type="ORF">FZC85_03950</name>
</gene>
<accession>A0A5D4U4E9</accession>
<organism evidence="2 3">
    <name type="scientific">Rossellomorea aquimaris</name>
    <dbReference type="NCBI Taxonomy" id="189382"/>
    <lineage>
        <taxon>Bacteria</taxon>
        <taxon>Bacillati</taxon>
        <taxon>Bacillota</taxon>
        <taxon>Bacilli</taxon>
        <taxon>Bacillales</taxon>
        <taxon>Bacillaceae</taxon>
        <taxon>Rossellomorea</taxon>
    </lineage>
</organism>
<evidence type="ECO:0000313" key="3">
    <source>
        <dbReference type="Proteomes" id="UP000324269"/>
    </source>
</evidence>
<dbReference type="Proteomes" id="UP000324269">
    <property type="component" value="Unassembled WGS sequence"/>
</dbReference>
<dbReference type="Gene3D" id="1.20.1480.30">
    <property type="entry name" value="Designed four-helix bundle protein"/>
    <property type="match status" value="1"/>
</dbReference>
<dbReference type="RefSeq" id="WP_148967882.1">
    <property type="nucleotide sequence ID" value="NZ_JBNIKW010000001.1"/>
</dbReference>
<evidence type="ECO:0000313" key="2">
    <source>
        <dbReference type="EMBL" id="TYS88583.1"/>
    </source>
</evidence>
<proteinExistence type="predicted"/>
<feature type="coiled-coil region" evidence="1">
    <location>
        <begin position="9"/>
        <end position="71"/>
    </location>
</feature>
<dbReference type="EMBL" id="VTEZ01000001">
    <property type="protein sequence ID" value="TYS88583.1"/>
    <property type="molecule type" value="Genomic_DNA"/>
</dbReference>
<dbReference type="AlphaFoldDB" id="A0A5D4U4E9"/>
<name>A0A5D4U4E9_9BACI</name>